<organism evidence="1 2">
    <name type="scientific">Mycobacteroides abscessus</name>
    <dbReference type="NCBI Taxonomy" id="36809"/>
    <lineage>
        <taxon>Bacteria</taxon>
        <taxon>Bacillati</taxon>
        <taxon>Actinomycetota</taxon>
        <taxon>Actinomycetes</taxon>
        <taxon>Mycobacteriales</taxon>
        <taxon>Mycobacteriaceae</taxon>
        <taxon>Mycobacteroides</taxon>
    </lineage>
</organism>
<evidence type="ECO:0000313" key="1">
    <source>
        <dbReference type="EMBL" id="CPV48470.1"/>
    </source>
</evidence>
<evidence type="ECO:0000313" key="2">
    <source>
        <dbReference type="Proteomes" id="UP000045782"/>
    </source>
</evidence>
<reference evidence="1 2" key="1">
    <citation type="submission" date="2015-03" db="EMBL/GenBank/DDBJ databases">
        <authorList>
            <person name="Murphy D."/>
        </authorList>
    </citation>
    <scope>NUCLEOTIDE SEQUENCE [LARGE SCALE GENOMIC DNA]</scope>
    <source>
        <strain evidence="1 2">PAP088</strain>
    </source>
</reference>
<dbReference type="EMBL" id="CSWP01000003">
    <property type="protein sequence ID" value="CPV48470.1"/>
    <property type="molecule type" value="Genomic_DNA"/>
</dbReference>
<sequence length="210" mass="23201">MTQEAQRTEDAAFFAALGKLIGQYLGGTITARVYARDFMSLRSRFITDAAVDDPTARDMFTDLEDYVPAYQPPDPAEVHAISEAEMRRRLIEERVPALEERYGKIVALVSPDPEYLTKQHDLACRINDLSSAYAHGAISGEDFIAGIYGVQDIGDQWQIFHDLFDTSYADAAELEMGSPDIGSDAYGRDARMLAADRSQALESAFGLTSD</sequence>
<gene>
    <name evidence="1" type="ORF">ERS075579_02005</name>
</gene>
<dbReference type="RefSeq" id="WP_016893072.1">
    <property type="nucleotide sequence ID" value="NZ_CSVC01000009.1"/>
</dbReference>
<dbReference type="AlphaFoldDB" id="A0A0U0ZKJ3"/>
<protein>
    <submittedName>
        <fullName evidence="1">Uncharacterized protein</fullName>
    </submittedName>
</protein>
<accession>A0A0U0ZKJ3</accession>
<proteinExistence type="predicted"/>
<name>A0A0U0ZKJ3_9MYCO</name>
<dbReference type="Proteomes" id="UP000045782">
    <property type="component" value="Unassembled WGS sequence"/>
</dbReference>